<feature type="compositionally biased region" description="Acidic residues" evidence="5">
    <location>
        <begin position="760"/>
        <end position="770"/>
    </location>
</feature>
<proteinExistence type="inferred from homology"/>
<dbReference type="Pfam" id="PF00400">
    <property type="entry name" value="WD40"/>
    <property type="match status" value="4"/>
</dbReference>
<reference evidence="6 7" key="1">
    <citation type="submission" date="2006-10" db="EMBL/GenBank/DDBJ databases">
        <title>The Genome Sequence of Batrachochytrium dendrobatidis JEL423.</title>
        <authorList>
            <consortium name="The Broad Institute Genome Sequencing Platform"/>
            <person name="Birren B."/>
            <person name="Lander E."/>
            <person name="Galagan J."/>
            <person name="Cuomo C."/>
            <person name="Devon K."/>
            <person name="Jaffe D."/>
            <person name="Butler J."/>
            <person name="Alvarez P."/>
            <person name="Gnerre S."/>
            <person name="Grabherr M."/>
            <person name="Kleber M."/>
            <person name="Mauceli E."/>
            <person name="Brockman W."/>
            <person name="Young S."/>
            <person name="LaButti K."/>
            <person name="Sykes S."/>
            <person name="DeCaprio D."/>
            <person name="Crawford M."/>
            <person name="Koehrsen M."/>
            <person name="Engels R."/>
            <person name="Montgomery P."/>
            <person name="Pearson M."/>
            <person name="Howarth C."/>
            <person name="Larson L."/>
            <person name="White J."/>
            <person name="O'Leary S."/>
            <person name="Kodira C."/>
            <person name="Zeng Q."/>
            <person name="Yandava C."/>
            <person name="Alvarado L."/>
            <person name="Longcore J."/>
            <person name="James T."/>
        </authorList>
    </citation>
    <scope>NUCLEOTIDE SEQUENCE [LARGE SCALE GENOMIC DNA]</scope>
    <source>
        <strain evidence="6 7">JEL423</strain>
    </source>
</reference>
<feature type="compositionally biased region" description="Low complexity" evidence="5">
    <location>
        <begin position="118"/>
        <end position="139"/>
    </location>
</feature>
<organism evidence="6 7">
    <name type="scientific">Batrachochytrium dendrobatidis (strain JEL423)</name>
    <dbReference type="NCBI Taxonomy" id="403673"/>
    <lineage>
        <taxon>Eukaryota</taxon>
        <taxon>Fungi</taxon>
        <taxon>Fungi incertae sedis</taxon>
        <taxon>Chytridiomycota</taxon>
        <taxon>Chytridiomycota incertae sedis</taxon>
        <taxon>Chytridiomycetes</taxon>
        <taxon>Rhizophydiales</taxon>
        <taxon>Rhizophydiales incertae sedis</taxon>
        <taxon>Batrachochytrium</taxon>
    </lineage>
</organism>
<evidence type="ECO:0000313" key="6">
    <source>
        <dbReference type="EMBL" id="OAJ44558.1"/>
    </source>
</evidence>
<dbReference type="InterPro" id="IPR036322">
    <property type="entry name" value="WD40_repeat_dom_sf"/>
</dbReference>
<dbReference type="InterPro" id="IPR051246">
    <property type="entry name" value="WDR48"/>
</dbReference>
<evidence type="ECO:0000256" key="3">
    <source>
        <dbReference type="ARBA" id="ARBA00022737"/>
    </source>
</evidence>
<evidence type="ECO:0000256" key="1">
    <source>
        <dbReference type="ARBA" id="ARBA00006917"/>
    </source>
</evidence>
<feature type="repeat" description="WD" evidence="4">
    <location>
        <begin position="223"/>
        <end position="255"/>
    </location>
</feature>
<evidence type="ECO:0000256" key="5">
    <source>
        <dbReference type="SAM" id="MobiDB-lite"/>
    </source>
</evidence>
<dbReference type="PROSITE" id="PS00678">
    <property type="entry name" value="WD_REPEATS_1"/>
    <property type="match status" value="1"/>
</dbReference>
<dbReference type="PANTHER" id="PTHR19862:SF14">
    <property type="entry name" value="WD REPEAT-CONTAINING PROTEIN 48"/>
    <property type="match status" value="1"/>
</dbReference>
<evidence type="ECO:0000313" key="7">
    <source>
        <dbReference type="Proteomes" id="UP000077115"/>
    </source>
</evidence>
<dbReference type="GO" id="GO:0000724">
    <property type="term" value="P:double-strand break repair via homologous recombination"/>
    <property type="evidence" value="ECO:0007669"/>
    <property type="project" value="TreeGrafter"/>
</dbReference>
<protein>
    <submittedName>
        <fullName evidence="6">Uncharacterized protein</fullName>
    </submittedName>
</protein>
<feature type="repeat" description="WD" evidence="4">
    <location>
        <begin position="354"/>
        <end position="387"/>
    </location>
</feature>
<dbReference type="Gene3D" id="2.130.10.10">
    <property type="entry name" value="YVTN repeat-like/Quinoprotein amine dehydrogenase"/>
    <property type="match status" value="2"/>
</dbReference>
<feature type="compositionally biased region" description="Low complexity" evidence="5">
    <location>
        <begin position="89"/>
        <end position="99"/>
    </location>
</feature>
<dbReference type="GO" id="GO:0043130">
    <property type="term" value="F:ubiquitin binding"/>
    <property type="evidence" value="ECO:0007669"/>
    <property type="project" value="TreeGrafter"/>
</dbReference>
<name>A0A177WX57_BATDL</name>
<feature type="compositionally biased region" description="Polar residues" evidence="5">
    <location>
        <begin position="103"/>
        <end position="115"/>
    </location>
</feature>
<dbReference type="InterPro" id="IPR015943">
    <property type="entry name" value="WD40/YVTN_repeat-like_dom_sf"/>
</dbReference>
<reference evidence="6 7" key="2">
    <citation type="submission" date="2016-05" db="EMBL/GenBank/DDBJ databases">
        <title>Lineage-specific infection strategies underlie the spectrum of fungal disease in amphibians.</title>
        <authorList>
            <person name="Cuomo C.A."/>
            <person name="Farrer R.A."/>
            <person name="James T."/>
            <person name="Longcore J."/>
            <person name="Birren B."/>
        </authorList>
    </citation>
    <scope>NUCLEOTIDE SEQUENCE [LARGE SCALE GENOMIC DNA]</scope>
    <source>
        <strain evidence="6 7">JEL423</strain>
    </source>
</reference>
<feature type="compositionally biased region" description="Polar residues" evidence="5">
    <location>
        <begin position="737"/>
        <end position="758"/>
    </location>
</feature>
<accession>A0A177WX57</accession>
<sequence length="1167" mass="126964">MGRGRTRISYILKDSYSSTVHTGGISALALDVSVLDSTSPDHSLDNSGILYTAGRDSSINSWNLHLTDSAHSAAVEPFSFAPHDSIPSSLPSRSSSVVPDTLINPNQPTASVPKTHSNDLSDSLSNSHHSSQISSLRQRPYPRHSATSARDSLDLLDISTSAKDGRRSVSFSKHISSAEIVSSPVAANHLLSDLGISQDYDTILNHNLRIFPKIPQSTFRRSFQHHSDWVNDIVLCNNNANLISCSSDRSIYMWNTLYDQSPVKIGFHTDCVKRLACSPQANFVVSGGLDRKIYMWDIQELRSKPRVIMSSESPNASIYSLACNPSGTVLVSGSPEKVVRVWDPRSASPQSLCLQGHTDNVRDLLVSHDGRWVLSASTDSTIKLWSLAMPSRCYTTYTHFDEAVWCLASASPTLSTFWAGCRDGHVKKLSRLPLLASTEETAETIAICKESSPVVRIAGIEDGFIWTATSKSSIHRWRDVPFRKSTNTRFKPTGGELIIPPGAMIAQSTDDLDPSGSFSVNINTLRPMDSSLGSIRLIPIAMTNDPEDDLDQEDDKTVLVWQDSVDVIVGAPAITKFAMLNNRRHVLALNTDGEVDMWDIIYCCKLKTFGKVDFQSTLQSENTVEWVANWCHIDTKIGVLTVHLEEGKCFDAEIYHEDLALPVRANNEDQRINLAKWVLTYLLFPYICAICPNDASLAHHLENLQKSGSSPCDDQQIHSPLPTKVYVSTEPHDFVPLQSTSTPTIYPLSSTPTPTLNMELSEESKDEYDQENSTSNNGSHEDDQKSNPPFFSDHEGQTGAFTETGTVLTESSSVELEAEQRSCKTDDSPFTTQPPNYPQQSVPHTLAVLPMAQTSNVETVALVTPAAVPTTLANIPSSTTTASTSNVGGSLMGKFKIRRRTNTGNSTKSGFDDDTADVTANAVAGDATTGLLVNTAGTAQQQTSAGTSNTAIPDIPKRRKWRSAAVLFRGISNASQEGSDSSTSTVACAAPTAAPTVLIPAPTNYTSQLLTVSETHVSDHSATLSSTFPNSATYSTTPVLSTGDASNYSTYSHSTTQPSTSSSAVNNPHISGNYLNYDLAPAVNIPAYIPIFISYEESPEASSYMDVFRGTSGDLGNPQSIKNLEDVVPTWLYEWIVMRRLPNTDPPKISFVLQPHPESKLSEMPPG</sequence>
<evidence type="ECO:0000256" key="4">
    <source>
        <dbReference type="PROSITE-ProRule" id="PRU00221"/>
    </source>
</evidence>
<dbReference type="PANTHER" id="PTHR19862">
    <property type="entry name" value="WD REPEAT-CONTAINING PROTEIN 48"/>
    <property type="match status" value="1"/>
</dbReference>
<dbReference type="Proteomes" id="UP000077115">
    <property type="component" value="Unassembled WGS sequence"/>
</dbReference>
<keyword evidence="2 4" id="KW-0853">WD repeat</keyword>
<feature type="compositionally biased region" description="Polar residues" evidence="5">
    <location>
        <begin position="828"/>
        <end position="839"/>
    </location>
</feature>
<dbReference type="VEuPathDB" id="FungiDB:BDEG_27773"/>
<feature type="repeat" description="WD" evidence="4">
    <location>
        <begin position="265"/>
        <end position="299"/>
    </location>
</feature>
<gene>
    <name evidence="6" type="ORF">BDEG_27773</name>
</gene>
<dbReference type="AlphaFoldDB" id="A0A177WX57"/>
<dbReference type="SUPFAM" id="SSF50978">
    <property type="entry name" value="WD40 repeat-like"/>
    <property type="match status" value="1"/>
</dbReference>
<keyword evidence="3" id="KW-0677">Repeat</keyword>
<dbReference type="InterPro" id="IPR019775">
    <property type="entry name" value="WD40_repeat_CS"/>
</dbReference>
<comment type="similarity">
    <text evidence="1">Belongs to the WD repeat WDR48 family.</text>
</comment>
<dbReference type="Pfam" id="PF11816">
    <property type="entry name" value="DUF3337"/>
    <property type="match status" value="1"/>
</dbReference>
<feature type="region of interest" description="Disordered" evidence="5">
    <location>
        <begin position="811"/>
        <end position="839"/>
    </location>
</feature>
<evidence type="ECO:0000256" key="2">
    <source>
        <dbReference type="ARBA" id="ARBA00022574"/>
    </source>
</evidence>
<feature type="compositionally biased region" description="Basic and acidic residues" evidence="5">
    <location>
        <begin position="818"/>
        <end position="827"/>
    </location>
</feature>
<feature type="region of interest" description="Disordered" evidence="5">
    <location>
        <begin position="736"/>
        <end position="798"/>
    </location>
</feature>
<dbReference type="InterPro" id="IPR001680">
    <property type="entry name" value="WD40_rpt"/>
</dbReference>
<dbReference type="InterPro" id="IPR020472">
    <property type="entry name" value="WD40_PAC1"/>
</dbReference>
<feature type="repeat" description="WD" evidence="4">
    <location>
        <begin position="311"/>
        <end position="352"/>
    </location>
</feature>
<dbReference type="SMART" id="SM00320">
    <property type="entry name" value="WD40"/>
    <property type="match status" value="7"/>
</dbReference>
<dbReference type="PRINTS" id="PR00320">
    <property type="entry name" value="GPROTEINBRPT"/>
</dbReference>
<dbReference type="InterPro" id="IPR021772">
    <property type="entry name" value="WDR48/Bun107"/>
</dbReference>
<dbReference type="PROSITE" id="PS50294">
    <property type="entry name" value="WD_REPEATS_REGION"/>
    <property type="match status" value="4"/>
</dbReference>
<dbReference type="PROSITE" id="PS50082">
    <property type="entry name" value="WD_REPEATS_2"/>
    <property type="match status" value="4"/>
</dbReference>
<dbReference type="EMBL" id="DS022312">
    <property type="protein sequence ID" value="OAJ44558.1"/>
    <property type="molecule type" value="Genomic_DNA"/>
</dbReference>
<feature type="region of interest" description="Disordered" evidence="5">
    <location>
        <begin position="89"/>
        <end position="148"/>
    </location>
</feature>